<evidence type="ECO:0008006" key="2">
    <source>
        <dbReference type="Google" id="ProtNLM"/>
    </source>
</evidence>
<reference evidence="1" key="1">
    <citation type="submission" date="2019-11" db="EMBL/GenBank/DDBJ databases">
        <title>Genomic insights into an expanded diversity of filamentous marine cyanobacteria reveals the extraordinary biosynthetic potential of Moorea and Okeania.</title>
        <authorList>
            <person name="Ferreira Leao T."/>
            <person name="Wang M."/>
            <person name="Moss N."/>
            <person name="Da Silva R."/>
            <person name="Sanders J."/>
            <person name="Nurk S."/>
            <person name="Gurevich A."/>
            <person name="Humphrey G."/>
            <person name="Reher R."/>
            <person name="Zhu Q."/>
            <person name="Belda-Ferre P."/>
            <person name="Glukhov E."/>
            <person name="Rex R."/>
            <person name="Dorrestein P.C."/>
            <person name="Knight R."/>
            <person name="Pevzner P."/>
            <person name="Gerwick W.H."/>
            <person name="Gerwick L."/>
        </authorList>
    </citation>
    <scope>NUCLEOTIDE SEQUENCE</scope>
    <source>
        <strain evidence="1">SIO1C4</strain>
    </source>
</reference>
<sequence>MNKLSELINSEQSRLSLNPLSLLLMNTTVPFEKKISCIYRMTFFILGFKDIMLLMRYQSPASDLELMINQHSEEDSQHWHWFLKDLRCLNINDKFGKDVTQAFAQMWSQDHFPIRNMVYKIMYYLQQYNHPAFRLLIVIVLESGFNTLIEVMHPVLKKAGMYEKLEFFGQVHKDAESNHQAGSYFDAEEHYCELLSLCVNHLSEAEYLEAKAMVKVLFSDLYAMHECFAKPMLESSLISVS</sequence>
<dbReference type="AlphaFoldDB" id="A0A6B3NDB9"/>
<organism evidence="1">
    <name type="scientific">Symploca sp. SIO1C4</name>
    <dbReference type="NCBI Taxonomy" id="2607765"/>
    <lineage>
        <taxon>Bacteria</taxon>
        <taxon>Bacillati</taxon>
        <taxon>Cyanobacteriota</taxon>
        <taxon>Cyanophyceae</taxon>
        <taxon>Coleofasciculales</taxon>
        <taxon>Coleofasciculaceae</taxon>
        <taxon>Symploca</taxon>
    </lineage>
</organism>
<dbReference type="Gene3D" id="1.20.910.10">
    <property type="entry name" value="Heme oxygenase-like"/>
    <property type="match status" value="1"/>
</dbReference>
<proteinExistence type="predicted"/>
<dbReference type="InterPro" id="IPR016084">
    <property type="entry name" value="Haem_Oase-like_multi-hlx"/>
</dbReference>
<dbReference type="EMBL" id="JAAHFQ010000172">
    <property type="protein sequence ID" value="NER28114.1"/>
    <property type="molecule type" value="Genomic_DNA"/>
</dbReference>
<evidence type="ECO:0000313" key="1">
    <source>
        <dbReference type="EMBL" id="NER28114.1"/>
    </source>
</evidence>
<comment type="caution">
    <text evidence="1">The sequence shown here is derived from an EMBL/GenBank/DDBJ whole genome shotgun (WGS) entry which is preliminary data.</text>
</comment>
<accession>A0A6B3NDB9</accession>
<protein>
    <recommendedName>
        <fullName evidence="2">Iron-containing redox enzyme family protein</fullName>
    </recommendedName>
</protein>
<gene>
    <name evidence="1" type="ORF">F6J89_10885</name>
</gene>
<name>A0A6B3NDB9_9CYAN</name>